<dbReference type="AlphaFoldDB" id="A0A2N0I310"/>
<proteinExistence type="predicted"/>
<dbReference type="PROSITE" id="PS51257">
    <property type="entry name" value="PROKAR_LIPOPROTEIN"/>
    <property type="match status" value="1"/>
</dbReference>
<keyword evidence="1 4" id="KW-0808">Transferase</keyword>
<dbReference type="GO" id="GO:0032259">
    <property type="term" value="P:methylation"/>
    <property type="evidence" value="ECO:0007669"/>
    <property type="project" value="UniProtKB-KW"/>
</dbReference>
<keyword evidence="4" id="KW-0489">Methyltransferase</keyword>
<dbReference type="InterPro" id="IPR025714">
    <property type="entry name" value="Methyltranfer_dom"/>
</dbReference>
<evidence type="ECO:0000259" key="3">
    <source>
        <dbReference type="Pfam" id="PF13847"/>
    </source>
</evidence>
<keyword evidence="2" id="KW-0732">Signal</keyword>
<dbReference type="SUPFAM" id="SSF53335">
    <property type="entry name" value="S-adenosyl-L-methionine-dependent methyltransferases"/>
    <property type="match status" value="1"/>
</dbReference>
<organism evidence="4 5">
    <name type="scientific">Novosphingobium kunmingense</name>
    <dbReference type="NCBI Taxonomy" id="1211806"/>
    <lineage>
        <taxon>Bacteria</taxon>
        <taxon>Pseudomonadati</taxon>
        <taxon>Pseudomonadota</taxon>
        <taxon>Alphaproteobacteria</taxon>
        <taxon>Sphingomonadales</taxon>
        <taxon>Sphingomonadaceae</taxon>
        <taxon>Novosphingobium</taxon>
    </lineage>
</organism>
<dbReference type="InterPro" id="IPR029063">
    <property type="entry name" value="SAM-dependent_MTases_sf"/>
</dbReference>
<dbReference type="PANTHER" id="PTHR43861">
    <property type="entry name" value="TRANS-ACONITATE 2-METHYLTRANSFERASE-RELATED"/>
    <property type="match status" value="1"/>
</dbReference>
<evidence type="ECO:0000256" key="1">
    <source>
        <dbReference type="ARBA" id="ARBA00022679"/>
    </source>
</evidence>
<feature type="domain" description="Methyltransferase" evidence="3">
    <location>
        <begin position="70"/>
        <end position="179"/>
    </location>
</feature>
<evidence type="ECO:0000256" key="2">
    <source>
        <dbReference type="SAM" id="SignalP"/>
    </source>
</evidence>
<feature type="signal peptide" evidence="2">
    <location>
        <begin position="1"/>
        <end position="20"/>
    </location>
</feature>
<dbReference type="GO" id="GO:0008168">
    <property type="term" value="F:methyltransferase activity"/>
    <property type="evidence" value="ECO:0007669"/>
    <property type="project" value="UniProtKB-KW"/>
</dbReference>
<evidence type="ECO:0000313" key="5">
    <source>
        <dbReference type="Proteomes" id="UP000232587"/>
    </source>
</evidence>
<gene>
    <name evidence="4" type="ORF">B0I00_0775</name>
</gene>
<feature type="chain" id="PRO_5014890204" evidence="2">
    <location>
        <begin position="21"/>
        <end position="244"/>
    </location>
</feature>
<dbReference type="Proteomes" id="UP000232587">
    <property type="component" value="Unassembled WGS sequence"/>
</dbReference>
<evidence type="ECO:0000313" key="4">
    <source>
        <dbReference type="EMBL" id="PKB25573.1"/>
    </source>
</evidence>
<reference evidence="4 5" key="1">
    <citation type="submission" date="2017-11" db="EMBL/GenBank/DDBJ databases">
        <title>Genomic Encyclopedia of Type Strains, Phase III (KMG-III): the genomes of soil and plant-associated and newly described type strains.</title>
        <authorList>
            <person name="Whitman W."/>
        </authorList>
    </citation>
    <scope>NUCLEOTIDE SEQUENCE [LARGE SCALE GENOMIC DNA]</scope>
    <source>
        <strain evidence="4 5">CGMCC 1.12274</strain>
    </source>
</reference>
<comment type="caution">
    <text evidence="4">The sequence shown here is derived from an EMBL/GenBank/DDBJ whole genome shotgun (WGS) entry which is preliminary data.</text>
</comment>
<dbReference type="CDD" id="cd02440">
    <property type="entry name" value="AdoMet_MTases"/>
    <property type="match status" value="1"/>
</dbReference>
<dbReference type="EMBL" id="PHUF01000002">
    <property type="protein sequence ID" value="PKB25573.1"/>
    <property type="molecule type" value="Genomic_DNA"/>
</dbReference>
<protein>
    <submittedName>
        <fullName evidence="4">Methyltransferase family protein</fullName>
    </submittedName>
</protein>
<accession>A0A2N0I310</accession>
<keyword evidence="5" id="KW-1185">Reference proteome</keyword>
<dbReference type="Gene3D" id="3.40.50.150">
    <property type="entry name" value="Vaccinia Virus protein VP39"/>
    <property type="match status" value="1"/>
</dbReference>
<sequence length="244" mass="26794">MIRRAAALVLPLVLVACNSAEPDVSRAEGARGFPRADRPISKVVSTEFSTEDQRDNLGEAQVVMDLAAIRAGTTVADIGAGEGYYTVRLAERVGSKGRVLAQDIDGEAMQRLGQRIVRERLDNVSIKVGAPEDPRLPQNSFDRIFLVHMYHEVAEPYAFLWHLRPALRQGGQVIVVDADRATDKHGIPPSLLFCEFNAVGFRLVEFVRKPELKGYYAQFEAVGPRPAAKDIKPCTAAKGKTQTP</sequence>
<name>A0A2N0I310_9SPHN</name>
<dbReference type="Pfam" id="PF13847">
    <property type="entry name" value="Methyltransf_31"/>
    <property type="match status" value="1"/>
</dbReference>
<dbReference type="PANTHER" id="PTHR43861:SF3">
    <property type="entry name" value="PUTATIVE (AFU_ORTHOLOGUE AFUA_2G14390)-RELATED"/>
    <property type="match status" value="1"/>
</dbReference>